<evidence type="ECO:0000313" key="6">
    <source>
        <dbReference type="EMBL" id="MBD2294720.1"/>
    </source>
</evidence>
<comment type="caution">
    <text evidence="6">The sequence shown here is derived from an EMBL/GenBank/DDBJ whole genome shotgun (WGS) entry which is preliminary data.</text>
</comment>
<comment type="function">
    <text evidence="5">Forms part of the ribosomal stalk, playing a central role in the interaction of the ribosome with GTP-bound translation factors.</text>
</comment>
<dbReference type="Gene3D" id="6.10.250.290">
    <property type="match status" value="1"/>
</dbReference>
<dbReference type="Proteomes" id="UP000662185">
    <property type="component" value="Unassembled WGS sequence"/>
</dbReference>
<keyword evidence="5" id="KW-0694">RNA-binding</keyword>
<reference evidence="7" key="1">
    <citation type="journal article" date="2020" name="ISME J.">
        <title>Comparative genomics reveals insights into cyanobacterial evolution and habitat adaptation.</title>
        <authorList>
            <person name="Chen M.Y."/>
            <person name="Teng W.K."/>
            <person name="Zhao L."/>
            <person name="Hu C.X."/>
            <person name="Zhou Y.K."/>
            <person name="Han B.P."/>
            <person name="Song L.R."/>
            <person name="Shu W.S."/>
        </authorList>
    </citation>
    <scope>NUCLEOTIDE SEQUENCE [LARGE SCALE GENOMIC DNA]</scope>
    <source>
        <strain evidence="7">FACHB-251</strain>
    </source>
</reference>
<evidence type="ECO:0000256" key="1">
    <source>
        <dbReference type="ARBA" id="ARBA00008889"/>
    </source>
</evidence>
<dbReference type="GO" id="GO:0003735">
    <property type="term" value="F:structural constituent of ribosome"/>
    <property type="evidence" value="ECO:0007669"/>
    <property type="project" value="InterPro"/>
</dbReference>
<organism evidence="6 7">
    <name type="scientific">Anabaena sphaerica FACHB-251</name>
    <dbReference type="NCBI Taxonomy" id="2692883"/>
    <lineage>
        <taxon>Bacteria</taxon>
        <taxon>Bacillati</taxon>
        <taxon>Cyanobacteriota</taxon>
        <taxon>Cyanophyceae</taxon>
        <taxon>Nostocales</taxon>
        <taxon>Nostocaceae</taxon>
        <taxon>Anabaena</taxon>
    </lineage>
</organism>
<keyword evidence="2 5" id="KW-0689">Ribosomal protein</keyword>
<dbReference type="PANTHER" id="PTHR11560">
    <property type="entry name" value="39S RIBOSOMAL PROTEIN L10, MITOCHONDRIAL"/>
    <property type="match status" value="1"/>
</dbReference>
<dbReference type="HAMAP" id="MF_00362">
    <property type="entry name" value="Ribosomal_uL10"/>
    <property type="match status" value="1"/>
</dbReference>
<dbReference type="Gene3D" id="3.30.70.1730">
    <property type="match status" value="1"/>
</dbReference>
<comment type="subunit">
    <text evidence="5">Part of the ribosomal stalk of the 50S ribosomal subunit. The N-terminus interacts with L11 and the large rRNA to form the base of the stalk. The C-terminus forms an elongated spine to which L12 dimers bind in a sequential fashion forming a multimeric L10(L12)X complex.</text>
</comment>
<dbReference type="GO" id="GO:0015934">
    <property type="term" value="C:large ribosomal subunit"/>
    <property type="evidence" value="ECO:0007669"/>
    <property type="project" value="InterPro"/>
</dbReference>
<sequence>MGRTLENKKEIVADLKGTLSESTLALVIDYQGLTVAEITDLRRRLRPSGTVCKVTKNTFMGIAIQEDEKWQPLSELLKGSSAFLLVKEDFSSAIKAYQEFQKTSKKTELRGGVMDGRLLKEADVKALGDLPSKEQLMAQIAGAINALATKIAVGINEVPSSLARGIQAVADKDKDNSAETATE</sequence>
<dbReference type="InterPro" id="IPR047865">
    <property type="entry name" value="Ribosomal_uL10_bac_type"/>
</dbReference>
<dbReference type="InterPro" id="IPR043141">
    <property type="entry name" value="Ribosomal_uL10-like_sf"/>
</dbReference>
<gene>
    <name evidence="5" type="primary">rplJ</name>
    <name evidence="5" type="synonym">rpl10</name>
    <name evidence="6" type="ORF">H6G06_14830</name>
</gene>
<dbReference type="RefSeq" id="WP_190561416.1">
    <property type="nucleotide sequence ID" value="NZ_JACJQU010000008.1"/>
</dbReference>
<evidence type="ECO:0000256" key="4">
    <source>
        <dbReference type="ARBA" id="ARBA00035202"/>
    </source>
</evidence>
<accession>A0A926WHL9</accession>
<dbReference type="NCBIfam" id="NF000955">
    <property type="entry name" value="PRK00099.1-1"/>
    <property type="match status" value="1"/>
</dbReference>
<keyword evidence="7" id="KW-1185">Reference proteome</keyword>
<evidence type="ECO:0000256" key="3">
    <source>
        <dbReference type="ARBA" id="ARBA00023274"/>
    </source>
</evidence>
<dbReference type="GO" id="GO:0070180">
    <property type="term" value="F:large ribosomal subunit rRNA binding"/>
    <property type="evidence" value="ECO:0007669"/>
    <property type="project" value="UniProtKB-UniRule"/>
</dbReference>
<dbReference type="AlphaFoldDB" id="A0A926WHL9"/>
<proteinExistence type="inferred from homology"/>
<dbReference type="SUPFAM" id="SSF160369">
    <property type="entry name" value="Ribosomal protein L10-like"/>
    <property type="match status" value="1"/>
</dbReference>
<protein>
    <recommendedName>
        <fullName evidence="4 5">Large ribosomal subunit protein uL10</fullName>
    </recommendedName>
</protein>
<evidence type="ECO:0000256" key="5">
    <source>
        <dbReference type="HAMAP-Rule" id="MF_00362"/>
    </source>
</evidence>
<evidence type="ECO:0000256" key="2">
    <source>
        <dbReference type="ARBA" id="ARBA00022980"/>
    </source>
</evidence>
<evidence type="ECO:0000313" key="7">
    <source>
        <dbReference type="Proteomes" id="UP000662185"/>
    </source>
</evidence>
<dbReference type="InterPro" id="IPR002363">
    <property type="entry name" value="Ribosomal_uL10_CS_bac"/>
</dbReference>
<keyword evidence="3 5" id="KW-0687">Ribonucleoprotein</keyword>
<dbReference type="PROSITE" id="PS01109">
    <property type="entry name" value="RIBOSOMAL_L10"/>
    <property type="match status" value="1"/>
</dbReference>
<name>A0A926WHL9_9NOST</name>
<comment type="similarity">
    <text evidence="1 5">Belongs to the universal ribosomal protein uL10 family.</text>
</comment>
<dbReference type="EMBL" id="JACJQU010000008">
    <property type="protein sequence ID" value="MBD2294720.1"/>
    <property type="molecule type" value="Genomic_DNA"/>
</dbReference>
<dbReference type="Pfam" id="PF00466">
    <property type="entry name" value="Ribosomal_L10"/>
    <property type="match status" value="1"/>
</dbReference>
<dbReference type="InterPro" id="IPR022973">
    <property type="entry name" value="Ribosomal_uL10_bac"/>
</dbReference>
<dbReference type="GO" id="GO:0006412">
    <property type="term" value="P:translation"/>
    <property type="evidence" value="ECO:0007669"/>
    <property type="project" value="UniProtKB-UniRule"/>
</dbReference>
<keyword evidence="5" id="KW-0699">rRNA-binding</keyword>
<dbReference type="CDD" id="cd05797">
    <property type="entry name" value="Ribosomal_L10"/>
    <property type="match status" value="1"/>
</dbReference>
<dbReference type="InterPro" id="IPR001790">
    <property type="entry name" value="Ribosomal_uL10"/>
</dbReference>